<dbReference type="Pfam" id="PF00171">
    <property type="entry name" value="Aldedh"/>
    <property type="match status" value="1"/>
</dbReference>
<organism evidence="10">
    <name type="scientific">marine metagenome</name>
    <dbReference type="NCBI Taxonomy" id="408172"/>
    <lineage>
        <taxon>unclassified sequences</taxon>
        <taxon>metagenomes</taxon>
        <taxon>ecological metagenomes</taxon>
    </lineage>
</organism>
<evidence type="ECO:0000313" key="10">
    <source>
        <dbReference type="EMBL" id="SVA99133.1"/>
    </source>
</evidence>
<dbReference type="UniPathway" id="UPA00261">
    <property type="reaction ID" value="UER00374"/>
</dbReference>
<accession>A0A382ADT2</accession>
<evidence type="ECO:0000259" key="9">
    <source>
        <dbReference type="Pfam" id="PF00171"/>
    </source>
</evidence>
<dbReference type="GO" id="GO:0010133">
    <property type="term" value="P:L-proline catabolic process to L-glutamate"/>
    <property type="evidence" value="ECO:0007669"/>
    <property type="project" value="UniProtKB-UniPathway"/>
</dbReference>
<dbReference type="InterPro" id="IPR016161">
    <property type="entry name" value="Ald_DH/histidinol_DH"/>
</dbReference>
<dbReference type="InterPro" id="IPR005931">
    <property type="entry name" value="P5CDH/ALDH4A1"/>
</dbReference>
<evidence type="ECO:0000256" key="6">
    <source>
        <dbReference type="ARBA" id="ARBA00023062"/>
    </source>
</evidence>
<dbReference type="InterPro" id="IPR015590">
    <property type="entry name" value="Aldehyde_DH_dom"/>
</dbReference>
<comment type="catalytic activity">
    <reaction evidence="8">
        <text>L-glutamate 5-semialdehyde + NAD(+) + H2O = L-glutamate + NADH + 2 H(+)</text>
        <dbReference type="Rhea" id="RHEA:30235"/>
        <dbReference type="ChEBI" id="CHEBI:15377"/>
        <dbReference type="ChEBI" id="CHEBI:15378"/>
        <dbReference type="ChEBI" id="CHEBI:29985"/>
        <dbReference type="ChEBI" id="CHEBI:57540"/>
        <dbReference type="ChEBI" id="CHEBI:57945"/>
        <dbReference type="ChEBI" id="CHEBI:58066"/>
        <dbReference type="EC" id="1.2.1.88"/>
    </reaction>
</comment>
<dbReference type="InterPro" id="IPR050485">
    <property type="entry name" value="Proline_metab_enzyme"/>
</dbReference>
<evidence type="ECO:0000256" key="7">
    <source>
        <dbReference type="ARBA" id="ARBA00032259"/>
    </source>
</evidence>
<dbReference type="Gene3D" id="3.40.309.10">
    <property type="entry name" value="Aldehyde Dehydrogenase, Chain A, domain 2"/>
    <property type="match status" value="1"/>
</dbReference>
<dbReference type="AlphaFoldDB" id="A0A382ADT2"/>
<sequence length="593" mass="65681">LHPLSNSDSLTTKSLQLTPCYQKQRQGKFLSYIIDYFHQNHFHYLKRNYTMNGSSIDISSAVNEIVREYAPGSPDRTRLNAKLAEMENEFYEIPIIIGGQEIHTGNKGQCRKPHNHQDILAEYNKAGTEEVNHAIDVAMNAWHSWSITPLSERTAIFRRAAELLAGPWRDTINAATMLNQSKNVYQAEIDSACELIDFFNFNSQFAEEICNNQPLISPDGMKNSLEYRSLEGFVFAVSPFNFTSIAGNLPSAPALMGNVVLWKPASSSVYSGYFIMKLLQEAGMPDGVINFLPGSGGQVGNPVMDSPHLAGIHFTGSTEVFQGMWKKIGDNISAYNAYPRIVGETGGKDFILAHESADIDALSTAMVRGAFEYQGQKCSAASRCYIPESIWDTVKEKYLSQVKTIKMGDVADFSNFMNAVIDEASFDNIVHYIEYAHKSSDAEIISGGGYDKTKGYFIEPTTILTTNAYFKSMEEEIFGPVLTIYVYNESWNDICTIVDSTSPYALTGAIFAQDNNIVETGKRMLAQSAGNFYINDKPTGAVVGQQPFGGGRASGTNDKAGSPLNLLRWISQRTIKETFAPPADYPYPFMGDE</sequence>
<dbReference type="EC" id="1.2.1.88" evidence="3"/>
<dbReference type="InterPro" id="IPR016160">
    <property type="entry name" value="Ald_DH_CS_CYS"/>
</dbReference>
<dbReference type="FunFam" id="3.40.309.10:FF:000005">
    <property type="entry name" value="1-pyrroline-5-carboxylate dehydrogenase 1"/>
    <property type="match status" value="1"/>
</dbReference>
<dbReference type="PROSITE" id="PS00070">
    <property type="entry name" value="ALDEHYDE_DEHYDR_CYS"/>
    <property type="match status" value="1"/>
</dbReference>
<dbReference type="GO" id="GO:0003842">
    <property type="term" value="F:L-glutamate gamma-semialdehyde dehydrogenase activity"/>
    <property type="evidence" value="ECO:0007669"/>
    <property type="project" value="UniProtKB-EC"/>
</dbReference>
<comment type="pathway">
    <text evidence="1">Amino-acid degradation; L-proline degradation into L-glutamate; L-glutamate from L-proline: step 2/2.</text>
</comment>
<dbReference type="CDD" id="cd07123">
    <property type="entry name" value="ALDH_F4-17_P5CDH"/>
    <property type="match status" value="1"/>
</dbReference>
<name>A0A382ADT2_9ZZZZ</name>
<evidence type="ECO:0000256" key="8">
    <source>
        <dbReference type="ARBA" id="ARBA00048142"/>
    </source>
</evidence>
<comment type="similarity">
    <text evidence="2">Belongs to the aldehyde dehydrogenase family.</text>
</comment>
<protein>
    <recommendedName>
        <fullName evidence="7">L-glutamate gamma-semialdehyde dehydrogenase</fullName>
        <ecNumber evidence="3">1.2.1.88</ecNumber>
    </recommendedName>
    <alternativeName>
        <fullName evidence="7">L-glutamate gamma-semialdehyde dehydrogenase</fullName>
    </alternativeName>
</protein>
<evidence type="ECO:0000256" key="4">
    <source>
        <dbReference type="ARBA" id="ARBA00023002"/>
    </source>
</evidence>
<dbReference type="InterPro" id="IPR029510">
    <property type="entry name" value="Ald_DH_CS_GLU"/>
</dbReference>
<dbReference type="EMBL" id="UINC01024784">
    <property type="protein sequence ID" value="SVA99133.1"/>
    <property type="molecule type" value="Genomic_DNA"/>
</dbReference>
<gene>
    <name evidence="10" type="ORF">METZ01_LOCUS151987</name>
</gene>
<keyword evidence="6" id="KW-0642">Proline metabolism</keyword>
<keyword evidence="5" id="KW-0520">NAD</keyword>
<dbReference type="SUPFAM" id="SSF53720">
    <property type="entry name" value="ALDH-like"/>
    <property type="match status" value="1"/>
</dbReference>
<dbReference type="GO" id="GO:0009898">
    <property type="term" value="C:cytoplasmic side of plasma membrane"/>
    <property type="evidence" value="ECO:0007669"/>
    <property type="project" value="TreeGrafter"/>
</dbReference>
<dbReference type="PANTHER" id="PTHR42862:SF1">
    <property type="entry name" value="DELTA-1-PYRROLINE-5-CARBOXYLATE DEHYDROGENASE 2, ISOFORM A-RELATED"/>
    <property type="match status" value="1"/>
</dbReference>
<evidence type="ECO:0000256" key="1">
    <source>
        <dbReference type="ARBA" id="ARBA00004786"/>
    </source>
</evidence>
<dbReference type="InterPro" id="IPR016163">
    <property type="entry name" value="Ald_DH_C"/>
</dbReference>
<dbReference type="PANTHER" id="PTHR42862">
    <property type="entry name" value="DELTA-1-PYRROLINE-5-CARBOXYLATE DEHYDROGENASE 1, ISOFORM A-RELATED"/>
    <property type="match status" value="1"/>
</dbReference>
<evidence type="ECO:0000256" key="5">
    <source>
        <dbReference type="ARBA" id="ARBA00023027"/>
    </source>
</evidence>
<dbReference type="InterPro" id="IPR016162">
    <property type="entry name" value="Ald_DH_N"/>
</dbReference>
<proteinExistence type="inferred from homology"/>
<dbReference type="FunFam" id="3.40.605.10:FF:000006">
    <property type="entry name" value="1-pyrroline-5-carboxylate dehydrogenase"/>
    <property type="match status" value="1"/>
</dbReference>
<dbReference type="PROSITE" id="PS00687">
    <property type="entry name" value="ALDEHYDE_DEHYDR_GLU"/>
    <property type="match status" value="1"/>
</dbReference>
<feature type="non-terminal residue" evidence="10">
    <location>
        <position position="1"/>
    </location>
</feature>
<feature type="domain" description="Aldehyde dehydrogenase" evidence="9">
    <location>
        <begin position="108"/>
        <end position="566"/>
    </location>
</feature>
<dbReference type="Gene3D" id="3.40.605.10">
    <property type="entry name" value="Aldehyde Dehydrogenase, Chain A, domain 1"/>
    <property type="match status" value="1"/>
</dbReference>
<evidence type="ECO:0000256" key="3">
    <source>
        <dbReference type="ARBA" id="ARBA00012884"/>
    </source>
</evidence>
<dbReference type="NCBIfam" id="TIGR01236">
    <property type="entry name" value="D1pyr5carbox1"/>
    <property type="match status" value="1"/>
</dbReference>
<keyword evidence="4" id="KW-0560">Oxidoreductase</keyword>
<reference evidence="10" key="1">
    <citation type="submission" date="2018-05" db="EMBL/GenBank/DDBJ databases">
        <authorList>
            <person name="Lanie J.A."/>
            <person name="Ng W.-L."/>
            <person name="Kazmierczak K.M."/>
            <person name="Andrzejewski T.M."/>
            <person name="Davidsen T.M."/>
            <person name="Wayne K.J."/>
            <person name="Tettelin H."/>
            <person name="Glass J.I."/>
            <person name="Rusch D."/>
            <person name="Podicherti R."/>
            <person name="Tsui H.-C.T."/>
            <person name="Winkler M.E."/>
        </authorList>
    </citation>
    <scope>NUCLEOTIDE SEQUENCE</scope>
</reference>
<evidence type="ECO:0000256" key="2">
    <source>
        <dbReference type="ARBA" id="ARBA00009986"/>
    </source>
</evidence>